<feature type="binding site" evidence="14">
    <location>
        <position position="199"/>
    </location>
    <ligand>
        <name>Zn(2+)</name>
        <dbReference type="ChEBI" id="CHEBI:29105"/>
        <label>1</label>
    </ligand>
</feature>
<dbReference type="RefSeq" id="WP_115936320.1">
    <property type="nucleotide sequence ID" value="NZ_QRDW01000003.1"/>
</dbReference>
<dbReference type="Pfam" id="PF00226">
    <property type="entry name" value="DnaJ"/>
    <property type="match status" value="1"/>
</dbReference>
<proteinExistence type="inferred from homology"/>
<dbReference type="GO" id="GO:0005737">
    <property type="term" value="C:cytoplasm"/>
    <property type="evidence" value="ECO:0007669"/>
    <property type="project" value="UniProtKB-SubCell"/>
</dbReference>
<dbReference type="PROSITE" id="PS51188">
    <property type="entry name" value="ZF_CR"/>
    <property type="match status" value="1"/>
</dbReference>
<dbReference type="GO" id="GO:0008270">
    <property type="term" value="F:zinc ion binding"/>
    <property type="evidence" value="ECO:0007669"/>
    <property type="project" value="UniProtKB-UniRule"/>
</dbReference>
<dbReference type="FunFam" id="1.10.287.110:FF:000034">
    <property type="entry name" value="Chaperone protein DnaJ"/>
    <property type="match status" value="1"/>
</dbReference>
<feature type="binding site" evidence="14">
    <location>
        <position position="185"/>
    </location>
    <ligand>
        <name>Zn(2+)</name>
        <dbReference type="ChEBI" id="CHEBI:29105"/>
        <label>2</label>
    </ligand>
</feature>
<dbReference type="PRINTS" id="PR00625">
    <property type="entry name" value="JDOMAIN"/>
</dbReference>
<dbReference type="InterPro" id="IPR036410">
    <property type="entry name" value="HSP_DnaJ_Cys-rich_dom_sf"/>
</dbReference>
<comment type="subcellular location">
    <subcellularLocation>
        <location evidence="1 14">Cytoplasm</location>
    </subcellularLocation>
</comment>
<evidence type="ECO:0000313" key="19">
    <source>
        <dbReference type="Proteomes" id="UP000256845"/>
    </source>
</evidence>
<evidence type="ECO:0000256" key="8">
    <source>
        <dbReference type="ARBA" id="ARBA00022833"/>
    </source>
</evidence>
<keyword evidence="5 14" id="KW-0479">Metal-binding</keyword>
<dbReference type="GO" id="GO:0031072">
    <property type="term" value="F:heat shock protein binding"/>
    <property type="evidence" value="ECO:0007669"/>
    <property type="project" value="InterPro"/>
</dbReference>
<comment type="cofactor">
    <cofactor evidence="14">
        <name>Zn(2+)</name>
        <dbReference type="ChEBI" id="CHEBI:29105"/>
    </cofactor>
    <text evidence="14">Binds 2 Zn(2+) ions per monomer.</text>
</comment>
<dbReference type="CDD" id="cd10747">
    <property type="entry name" value="DnaJ_C"/>
    <property type="match status" value="1"/>
</dbReference>
<feature type="binding site" evidence="14">
    <location>
        <position position="188"/>
    </location>
    <ligand>
        <name>Zn(2+)</name>
        <dbReference type="ChEBI" id="CHEBI:29105"/>
        <label>2</label>
    </ligand>
</feature>
<dbReference type="OrthoDB" id="9779889at2"/>
<evidence type="ECO:0000256" key="12">
    <source>
        <dbReference type="ARBA" id="ARBA00061004"/>
    </source>
</evidence>
<feature type="repeat" description="CXXCXGXG motif" evidence="14">
    <location>
        <begin position="199"/>
        <end position="206"/>
    </location>
</feature>
<evidence type="ECO:0000256" key="7">
    <source>
        <dbReference type="ARBA" id="ARBA00022771"/>
    </source>
</evidence>
<dbReference type="SUPFAM" id="SSF57938">
    <property type="entry name" value="DnaJ/Hsp40 cysteine-rich domain"/>
    <property type="match status" value="1"/>
</dbReference>
<dbReference type="Gene3D" id="1.10.287.110">
    <property type="entry name" value="DnaJ domain"/>
    <property type="match status" value="1"/>
</dbReference>
<dbReference type="FunFam" id="2.60.260.20:FF:000004">
    <property type="entry name" value="Molecular chaperone DnaJ"/>
    <property type="match status" value="1"/>
</dbReference>
<dbReference type="CDD" id="cd10719">
    <property type="entry name" value="DnaJ_zf"/>
    <property type="match status" value="1"/>
</dbReference>
<dbReference type="AlphaFoldDB" id="A0A3D9HPM9"/>
<feature type="binding site" evidence="14">
    <location>
        <position position="163"/>
    </location>
    <ligand>
        <name>Zn(2+)</name>
        <dbReference type="ChEBI" id="CHEBI:29105"/>
        <label>2</label>
    </ligand>
</feature>
<dbReference type="GO" id="GO:0005524">
    <property type="term" value="F:ATP binding"/>
    <property type="evidence" value="ECO:0007669"/>
    <property type="project" value="InterPro"/>
</dbReference>
<comment type="subunit">
    <text evidence="2 14">Homodimer.</text>
</comment>
<feature type="domain" description="J" evidence="16">
    <location>
        <begin position="5"/>
        <end position="70"/>
    </location>
</feature>
<name>A0A3D9HPM9_9PROT</name>
<keyword evidence="10 14" id="KW-0143">Chaperone</keyword>
<evidence type="ECO:0000313" key="18">
    <source>
        <dbReference type="EMBL" id="RED51430.1"/>
    </source>
</evidence>
<dbReference type="Pfam" id="PF00684">
    <property type="entry name" value="DnaJ_CXXCXGXG"/>
    <property type="match status" value="1"/>
</dbReference>
<dbReference type="Gene3D" id="2.10.230.10">
    <property type="entry name" value="Heat shock protein DnaJ, cysteine-rich domain"/>
    <property type="match status" value="1"/>
</dbReference>
<keyword evidence="4 14" id="KW-0235">DNA replication</keyword>
<dbReference type="Gene3D" id="2.60.260.20">
    <property type="entry name" value="Urease metallochaperone UreE, N-terminal domain"/>
    <property type="match status" value="2"/>
</dbReference>
<dbReference type="SUPFAM" id="SSF49493">
    <property type="entry name" value="HSP40/DnaJ peptide-binding domain"/>
    <property type="match status" value="2"/>
</dbReference>
<dbReference type="InterPro" id="IPR012724">
    <property type="entry name" value="DnaJ"/>
</dbReference>
<dbReference type="SMART" id="SM00271">
    <property type="entry name" value="DnaJ"/>
    <property type="match status" value="1"/>
</dbReference>
<dbReference type="InterPro" id="IPR036869">
    <property type="entry name" value="J_dom_sf"/>
</dbReference>
<dbReference type="SUPFAM" id="SSF46565">
    <property type="entry name" value="Chaperone J-domain"/>
    <property type="match status" value="1"/>
</dbReference>
<feature type="repeat" description="CXXCXGXG motif" evidence="14">
    <location>
        <begin position="163"/>
        <end position="170"/>
    </location>
</feature>
<evidence type="ECO:0000256" key="15">
    <source>
        <dbReference type="PROSITE-ProRule" id="PRU00546"/>
    </source>
</evidence>
<evidence type="ECO:0000259" key="16">
    <source>
        <dbReference type="PROSITE" id="PS50076"/>
    </source>
</evidence>
<dbReference type="PROSITE" id="PS00636">
    <property type="entry name" value="DNAJ_1"/>
    <property type="match status" value="1"/>
</dbReference>
<reference evidence="18 19" key="1">
    <citation type="submission" date="2018-07" db="EMBL/GenBank/DDBJ databases">
        <title>Genomic Encyclopedia of Type Strains, Phase III (KMG-III): the genomes of soil and plant-associated and newly described type strains.</title>
        <authorList>
            <person name="Whitman W."/>
        </authorList>
    </citation>
    <scope>NUCLEOTIDE SEQUENCE [LARGE SCALE GENOMIC DNA]</scope>
    <source>
        <strain evidence="18 19">CECT 8488</strain>
    </source>
</reference>
<evidence type="ECO:0000256" key="5">
    <source>
        <dbReference type="ARBA" id="ARBA00022723"/>
    </source>
</evidence>
<keyword evidence="6 14" id="KW-0677">Repeat</keyword>
<dbReference type="GO" id="GO:0042026">
    <property type="term" value="P:protein refolding"/>
    <property type="evidence" value="ECO:0007669"/>
    <property type="project" value="TreeGrafter"/>
</dbReference>
<dbReference type="GO" id="GO:0006260">
    <property type="term" value="P:DNA replication"/>
    <property type="evidence" value="ECO:0007669"/>
    <property type="project" value="UniProtKB-KW"/>
</dbReference>
<dbReference type="CDD" id="cd06257">
    <property type="entry name" value="DnaJ"/>
    <property type="match status" value="1"/>
</dbReference>
<comment type="caution">
    <text evidence="18">The sequence shown here is derived from an EMBL/GenBank/DDBJ whole genome shotgun (WGS) entry which is preliminary data.</text>
</comment>
<keyword evidence="7 14" id="KW-0863">Zinc-finger</keyword>
<evidence type="ECO:0000256" key="6">
    <source>
        <dbReference type="ARBA" id="ARBA00022737"/>
    </source>
</evidence>
<feature type="zinc finger region" description="CR-type" evidence="15">
    <location>
        <begin position="133"/>
        <end position="211"/>
    </location>
</feature>
<dbReference type="Pfam" id="PF01556">
    <property type="entry name" value="DnaJ_C"/>
    <property type="match status" value="1"/>
</dbReference>
<dbReference type="EMBL" id="QRDW01000003">
    <property type="protein sequence ID" value="RED51430.1"/>
    <property type="molecule type" value="Genomic_DNA"/>
</dbReference>
<evidence type="ECO:0000256" key="3">
    <source>
        <dbReference type="ARBA" id="ARBA00022490"/>
    </source>
</evidence>
<dbReference type="PANTHER" id="PTHR43096">
    <property type="entry name" value="DNAJ HOMOLOG 1, MITOCHONDRIAL-RELATED"/>
    <property type="match status" value="1"/>
</dbReference>
<keyword evidence="9 14" id="KW-0346">Stress response</keyword>
<feature type="repeat" description="CXXCXGXG motif" evidence="14">
    <location>
        <begin position="146"/>
        <end position="153"/>
    </location>
</feature>
<keyword evidence="8 14" id="KW-0862">Zinc</keyword>
<evidence type="ECO:0000256" key="11">
    <source>
        <dbReference type="ARBA" id="ARBA00053423"/>
    </source>
</evidence>
<keyword evidence="3 14" id="KW-0963">Cytoplasm</keyword>
<dbReference type="NCBIfam" id="NF008035">
    <property type="entry name" value="PRK10767.1"/>
    <property type="match status" value="1"/>
</dbReference>
<comment type="domain">
    <text evidence="14">The J domain is necessary and sufficient to stimulate DnaK ATPase activity. Zinc center 1 plays an important role in the autonomous, DnaK-independent chaperone activity of DnaJ. Zinc center 2 is essential for interaction with DnaK and for DnaJ activity.</text>
</comment>
<feature type="domain" description="CR-type" evidence="17">
    <location>
        <begin position="133"/>
        <end position="211"/>
    </location>
</feature>
<accession>A0A3D9HPM9</accession>
<keyword evidence="19" id="KW-1185">Reference proteome</keyword>
<protein>
    <recommendedName>
        <fullName evidence="13 14">Chaperone protein DnaJ</fullName>
    </recommendedName>
</protein>
<feature type="binding site" evidence="14">
    <location>
        <position position="166"/>
    </location>
    <ligand>
        <name>Zn(2+)</name>
        <dbReference type="ChEBI" id="CHEBI:29105"/>
        <label>2</label>
    </ligand>
</feature>
<comment type="similarity">
    <text evidence="12 14">Belongs to the DnaJ family.</text>
</comment>
<evidence type="ECO:0000256" key="1">
    <source>
        <dbReference type="ARBA" id="ARBA00004496"/>
    </source>
</evidence>
<evidence type="ECO:0000259" key="17">
    <source>
        <dbReference type="PROSITE" id="PS51188"/>
    </source>
</evidence>
<evidence type="ECO:0000256" key="9">
    <source>
        <dbReference type="ARBA" id="ARBA00023016"/>
    </source>
</evidence>
<feature type="binding site" evidence="14">
    <location>
        <position position="146"/>
    </location>
    <ligand>
        <name>Zn(2+)</name>
        <dbReference type="ChEBI" id="CHEBI:29105"/>
        <label>1</label>
    </ligand>
</feature>
<feature type="repeat" description="CXXCXGXG motif" evidence="14">
    <location>
        <begin position="185"/>
        <end position="192"/>
    </location>
</feature>
<feature type="binding site" evidence="14">
    <location>
        <position position="202"/>
    </location>
    <ligand>
        <name>Zn(2+)</name>
        <dbReference type="ChEBI" id="CHEBI:29105"/>
        <label>1</label>
    </ligand>
</feature>
<evidence type="ECO:0000256" key="2">
    <source>
        <dbReference type="ARBA" id="ARBA00011738"/>
    </source>
</evidence>
<gene>
    <name evidence="14" type="primary">dnaJ</name>
    <name evidence="18" type="ORF">DFP90_103231</name>
</gene>
<dbReference type="Proteomes" id="UP000256845">
    <property type="component" value="Unassembled WGS sequence"/>
</dbReference>
<dbReference type="InterPro" id="IPR018253">
    <property type="entry name" value="DnaJ_domain_CS"/>
</dbReference>
<dbReference type="InterPro" id="IPR001623">
    <property type="entry name" value="DnaJ_domain"/>
</dbReference>
<dbReference type="HAMAP" id="MF_01152">
    <property type="entry name" value="DnaJ"/>
    <property type="match status" value="1"/>
</dbReference>
<evidence type="ECO:0000256" key="4">
    <source>
        <dbReference type="ARBA" id="ARBA00022705"/>
    </source>
</evidence>
<comment type="function">
    <text evidence="11 14">Participates actively in the response to hyperosmotic and heat shock by preventing the aggregation of stress-denatured proteins and by disaggregating proteins, also in an autonomous, DnaK-independent fashion. Unfolded proteins bind initially to DnaJ; upon interaction with the DnaJ-bound protein, DnaK hydrolyzes its bound ATP, resulting in the formation of a stable complex. GrpE releases ADP from DnaK; ATP binding to DnaK triggers the release of the substrate protein, thus completing the reaction cycle. Several rounds of ATP-dependent interactions between DnaJ, DnaK and GrpE are required for fully efficient folding. Also involved, together with DnaK and GrpE, in the DNA replication of plasmids through activation of initiation proteins.</text>
</comment>
<dbReference type="NCBIfam" id="TIGR02349">
    <property type="entry name" value="DnaJ_bact"/>
    <property type="match status" value="1"/>
</dbReference>
<dbReference type="GO" id="GO:0009408">
    <property type="term" value="P:response to heat"/>
    <property type="evidence" value="ECO:0007669"/>
    <property type="project" value="InterPro"/>
</dbReference>
<feature type="binding site" evidence="14">
    <location>
        <position position="149"/>
    </location>
    <ligand>
        <name>Zn(2+)</name>
        <dbReference type="ChEBI" id="CHEBI:29105"/>
        <label>1</label>
    </ligand>
</feature>
<organism evidence="18 19">
    <name type="scientific">Aestuariispira insulae</name>
    <dbReference type="NCBI Taxonomy" id="1461337"/>
    <lineage>
        <taxon>Bacteria</taxon>
        <taxon>Pseudomonadati</taxon>
        <taxon>Pseudomonadota</taxon>
        <taxon>Alphaproteobacteria</taxon>
        <taxon>Rhodospirillales</taxon>
        <taxon>Kiloniellaceae</taxon>
        <taxon>Aestuariispira</taxon>
    </lineage>
</organism>
<dbReference type="PROSITE" id="PS50076">
    <property type="entry name" value="DNAJ_2"/>
    <property type="match status" value="1"/>
</dbReference>
<dbReference type="InterPro" id="IPR002939">
    <property type="entry name" value="DnaJ_C"/>
</dbReference>
<evidence type="ECO:0000256" key="13">
    <source>
        <dbReference type="ARBA" id="ARBA00067609"/>
    </source>
</evidence>
<dbReference type="PANTHER" id="PTHR43096:SF48">
    <property type="entry name" value="CHAPERONE PROTEIN DNAJ"/>
    <property type="match status" value="1"/>
</dbReference>
<sequence length="377" mass="40943">MSKRDYYEILGASRDADAAALKSAYRKLAMQYHPDRNPGDAEAEAKFKEINEAYEVLKDADKRAAYDRFGHDAFTQGGGGGGFGGGQGFGGFTDIFEEMFGDFMGGGRAGHQQSRGADLRYNLEISLEDAYHGRSAEIKVPTSVSCDSCDGSGAEDGSRPVTCSTCNGHGKVRVQQGFFTLERTCPNCQGQGTMIDNPCKTCQGSGRKHEEKNLAVNIPQGVEEGTRIRLSGEGEAGLRGAPSGDLYIFLSIAPHRLFQREGANIFCQVPISMADAALGATIEVPTIDGGRAKVKIPEGTQSGQQFRLSGKGMTVLRSQARGDMYIEARVETPVNLSKRQRELLKEFNEAAGKKSQNNPETEGFFTKVKEFWEDLTE</sequence>
<evidence type="ECO:0000256" key="10">
    <source>
        <dbReference type="ARBA" id="ARBA00023186"/>
    </source>
</evidence>
<evidence type="ECO:0000256" key="14">
    <source>
        <dbReference type="HAMAP-Rule" id="MF_01152"/>
    </source>
</evidence>
<dbReference type="InterPro" id="IPR008971">
    <property type="entry name" value="HSP40/DnaJ_pept-bd"/>
</dbReference>
<dbReference type="FunFam" id="2.10.230.10:FF:000002">
    <property type="entry name" value="Molecular chaperone DnaJ"/>
    <property type="match status" value="1"/>
</dbReference>
<dbReference type="InterPro" id="IPR001305">
    <property type="entry name" value="HSP_DnaJ_Cys-rich_dom"/>
</dbReference>
<dbReference type="GO" id="GO:0051082">
    <property type="term" value="F:unfolded protein binding"/>
    <property type="evidence" value="ECO:0007669"/>
    <property type="project" value="UniProtKB-UniRule"/>
</dbReference>